<protein>
    <submittedName>
        <fullName evidence="1">Uncharacterized protein</fullName>
    </submittedName>
</protein>
<dbReference type="RefSeq" id="WP_196938419.1">
    <property type="nucleotide sequence ID" value="NZ_MU158689.1"/>
</dbReference>
<reference evidence="1 2" key="1">
    <citation type="submission" date="2018-02" db="EMBL/GenBank/DDBJ databases">
        <title>Sphingobacterium KA21.</title>
        <authorList>
            <person name="Vasarhelyi B.M."/>
            <person name="Deshmukh S."/>
            <person name="Balint B."/>
            <person name="Kukolya J."/>
        </authorList>
    </citation>
    <scope>NUCLEOTIDE SEQUENCE [LARGE SCALE GENOMIC DNA]</scope>
    <source>
        <strain evidence="1 2">Ka21</strain>
    </source>
</reference>
<dbReference type="Proteomes" id="UP000618319">
    <property type="component" value="Unassembled WGS sequence"/>
</dbReference>
<gene>
    <name evidence="1" type="ORF">C4F40_10695</name>
</gene>
<evidence type="ECO:0000313" key="2">
    <source>
        <dbReference type="Proteomes" id="UP000618319"/>
    </source>
</evidence>
<name>A0ABR9T981_9SPHI</name>
<dbReference type="EMBL" id="PSKQ01000019">
    <property type="protein sequence ID" value="MBE8721192.1"/>
    <property type="molecule type" value="Genomic_DNA"/>
</dbReference>
<keyword evidence="2" id="KW-1185">Reference proteome</keyword>
<evidence type="ECO:0000313" key="1">
    <source>
        <dbReference type="EMBL" id="MBE8721192.1"/>
    </source>
</evidence>
<sequence length="157" mass="18818">MEELFRHEMPEWDRSRFLTEDNDGEEWKLLPQLEAAEKLYEQCREIFRLCRLMGVQMTGLWGEAHRDLIMESICIVGPKIISAETTGLYVTCMENAAVIRYNMGQLRNMLITMDMLDTKAKYYSPHILEEIETFKRLFKVWISFFKKDDWEDEWGLF</sequence>
<comment type="caution">
    <text evidence="1">The sequence shown here is derived from an EMBL/GenBank/DDBJ whole genome shotgun (WGS) entry which is preliminary data.</text>
</comment>
<proteinExistence type="predicted"/>
<organism evidence="1 2">
    <name type="scientific">Sphingobacterium pedocola</name>
    <dbReference type="NCBI Taxonomy" id="2082722"/>
    <lineage>
        <taxon>Bacteria</taxon>
        <taxon>Pseudomonadati</taxon>
        <taxon>Bacteroidota</taxon>
        <taxon>Sphingobacteriia</taxon>
        <taxon>Sphingobacteriales</taxon>
        <taxon>Sphingobacteriaceae</taxon>
        <taxon>Sphingobacterium</taxon>
    </lineage>
</organism>
<accession>A0ABR9T981</accession>